<dbReference type="SUPFAM" id="SSF54427">
    <property type="entry name" value="NTF2-like"/>
    <property type="match status" value="1"/>
</dbReference>
<accession>A0A6J7CLU2</accession>
<sequence>MRVDPQLLADREAIREAAFRYSRGVDRLDADLMKSAYWPEATDDHGRFVGSGWEFSDRVVGTHDRWSASMHCNVNHSIEFDDPAHARGEIYNITYLLPRDGGAWSVWLGRYLDRYECRDGEWRIIHRICVHEGTTTIEGAPMAGDMSNFRTGEADRPRGQTPLGT</sequence>
<protein>
    <submittedName>
        <fullName evidence="3">Unannotated protein</fullName>
    </submittedName>
</protein>
<evidence type="ECO:0000313" key="3">
    <source>
        <dbReference type="EMBL" id="CAB4858741.1"/>
    </source>
</evidence>
<feature type="region of interest" description="Disordered" evidence="1">
    <location>
        <begin position="140"/>
        <end position="165"/>
    </location>
</feature>
<organism evidence="3">
    <name type="scientific">freshwater metagenome</name>
    <dbReference type="NCBI Taxonomy" id="449393"/>
    <lineage>
        <taxon>unclassified sequences</taxon>
        <taxon>metagenomes</taxon>
        <taxon>ecological metagenomes</taxon>
    </lineage>
</organism>
<dbReference type="EMBL" id="CAFBLS010000006">
    <property type="protein sequence ID" value="CAB4858741.1"/>
    <property type="molecule type" value="Genomic_DNA"/>
</dbReference>
<name>A0A6J7CLU2_9ZZZZ</name>
<evidence type="ECO:0000259" key="2">
    <source>
        <dbReference type="Pfam" id="PF13577"/>
    </source>
</evidence>
<dbReference type="Pfam" id="PF13577">
    <property type="entry name" value="SnoaL_4"/>
    <property type="match status" value="1"/>
</dbReference>
<evidence type="ECO:0000256" key="1">
    <source>
        <dbReference type="SAM" id="MobiDB-lite"/>
    </source>
</evidence>
<proteinExistence type="predicted"/>
<gene>
    <name evidence="3" type="ORF">UFOPK3402_00093</name>
</gene>
<feature type="domain" description="SnoaL-like" evidence="2">
    <location>
        <begin position="8"/>
        <end position="127"/>
    </location>
</feature>
<dbReference type="InterPro" id="IPR032710">
    <property type="entry name" value="NTF2-like_dom_sf"/>
</dbReference>
<reference evidence="3" key="1">
    <citation type="submission" date="2020-05" db="EMBL/GenBank/DDBJ databases">
        <authorList>
            <person name="Chiriac C."/>
            <person name="Salcher M."/>
            <person name="Ghai R."/>
            <person name="Kavagutti S V."/>
        </authorList>
    </citation>
    <scope>NUCLEOTIDE SEQUENCE</scope>
</reference>
<dbReference type="InterPro" id="IPR037401">
    <property type="entry name" value="SnoaL-like"/>
</dbReference>
<dbReference type="Gene3D" id="3.10.450.50">
    <property type="match status" value="1"/>
</dbReference>
<dbReference type="AlphaFoldDB" id="A0A6J7CLU2"/>